<feature type="domain" description="Acyl-CoA dehydrogenase/oxidase C-terminal" evidence="6">
    <location>
        <begin position="220"/>
        <end position="363"/>
    </location>
</feature>
<evidence type="ECO:0000256" key="3">
    <source>
        <dbReference type="ARBA" id="ARBA00022630"/>
    </source>
</evidence>
<dbReference type="EMBL" id="FNOK01000021">
    <property type="protein sequence ID" value="SDY18604.1"/>
    <property type="molecule type" value="Genomic_DNA"/>
</dbReference>
<feature type="domain" description="Acyl-CoA oxidase/dehydrogenase middle" evidence="7">
    <location>
        <begin position="112"/>
        <end position="202"/>
    </location>
</feature>
<dbReference type="RefSeq" id="WP_093268385.1">
    <property type="nucleotide sequence ID" value="NZ_FNOK01000021.1"/>
</dbReference>
<dbReference type="GO" id="GO:0003995">
    <property type="term" value="F:acyl-CoA dehydrogenase activity"/>
    <property type="evidence" value="ECO:0007669"/>
    <property type="project" value="TreeGrafter"/>
</dbReference>
<keyword evidence="3 5" id="KW-0285">Flavoprotein</keyword>
<dbReference type="Gene3D" id="2.40.110.10">
    <property type="entry name" value="Butyryl-CoA Dehydrogenase, subunit A, domain 2"/>
    <property type="match status" value="1"/>
</dbReference>
<dbReference type="AlphaFoldDB" id="A0A1H3HV23"/>
<dbReference type="SUPFAM" id="SSF56645">
    <property type="entry name" value="Acyl-CoA dehydrogenase NM domain-like"/>
    <property type="match status" value="1"/>
</dbReference>
<evidence type="ECO:0000256" key="1">
    <source>
        <dbReference type="ARBA" id="ARBA00001974"/>
    </source>
</evidence>
<evidence type="ECO:0000313" key="10">
    <source>
        <dbReference type="Proteomes" id="UP000199529"/>
    </source>
</evidence>
<organism evidence="9 10">
    <name type="scientific">Saccharopolyspora shandongensis</name>
    <dbReference type="NCBI Taxonomy" id="418495"/>
    <lineage>
        <taxon>Bacteria</taxon>
        <taxon>Bacillati</taxon>
        <taxon>Actinomycetota</taxon>
        <taxon>Actinomycetes</taxon>
        <taxon>Pseudonocardiales</taxon>
        <taxon>Pseudonocardiaceae</taxon>
        <taxon>Saccharopolyspora</taxon>
    </lineage>
</organism>
<dbReference type="Pfam" id="PF02771">
    <property type="entry name" value="Acyl-CoA_dh_N"/>
    <property type="match status" value="1"/>
</dbReference>
<sequence length="373" mass="38744">MAEHLADARALVDELVGDRADAWDRAGHLPLPVLRELGARGALCAQVSPDCGGLGLTSADNGELTAHTGSLCSSVRSVQTSQGMAAWTIGRLGTAEQRRAYLTELTSGGLAAMAFSEPDAGSDLSAVGTRIEPDGDEVVVTGRKVWITAAAYADLIVVVGRFGTDAAVVVVPSTAAGVHVERVPNPVGCRAAGHADVRFDSVRLPASAVLGGGRQSLAMVITTALTYGRMSVAWGCVGILRACLREATVHTGTRVQFGKPLAEHQLVARRLAELLVAERVATRTCEHASACWDSGDPDLAVEAILAKHVSSGNATQGAASAMQLLASRAAHDGTVIARAYRDAKLMEIIEGTTEICQIVLAQHAMAGSGRSRD</sequence>
<dbReference type="Gene3D" id="1.20.140.10">
    <property type="entry name" value="Butyryl-CoA Dehydrogenase, subunit A, domain 3"/>
    <property type="match status" value="1"/>
</dbReference>
<evidence type="ECO:0000313" key="9">
    <source>
        <dbReference type="EMBL" id="SDY18604.1"/>
    </source>
</evidence>
<dbReference type="GO" id="GO:0050660">
    <property type="term" value="F:flavin adenine dinucleotide binding"/>
    <property type="evidence" value="ECO:0007669"/>
    <property type="project" value="InterPro"/>
</dbReference>
<dbReference type="Pfam" id="PF00441">
    <property type="entry name" value="Acyl-CoA_dh_1"/>
    <property type="match status" value="1"/>
</dbReference>
<dbReference type="InterPro" id="IPR046373">
    <property type="entry name" value="Acyl-CoA_Oxase/DH_mid-dom_sf"/>
</dbReference>
<accession>A0A1H3HV23</accession>
<keyword evidence="4 5" id="KW-0274">FAD</keyword>
<dbReference type="InterPro" id="IPR006091">
    <property type="entry name" value="Acyl-CoA_Oxase/DH_mid-dom"/>
</dbReference>
<dbReference type="InterPro" id="IPR013786">
    <property type="entry name" value="AcylCoA_DH/ox_N"/>
</dbReference>
<evidence type="ECO:0000256" key="5">
    <source>
        <dbReference type="RuleBase" id="RU362125"/>
    </source>
</evidence>
<dbReference type="STRING" id="418495.SAMN05216215_102185"/>
<reference evidence="10" key="1">
    <citation type="submission" date="2016-10" db="EMBL/GenBank/DDBJ databases">
        <authorList>
            <person name="Varghese N."/>
            <person name="Submissions S."/>
        </authorList>
    </citation>
    <scope>NUCLEOTIDE SEQUENCE [LARGE SCALE GENOMIC DNA]</scope>
    <source>
        <strain evidence="10">CGMCC 4.3530</strain>
    </source>
</reference>
<comment type="cofactor">
    <cofactor evidence="1 5">
        <name>FAD</name>
        <dbReference type="ChEBI" id="CHEBI:57692"/>
    </cofactor>
</comment>
<dbReference type="SUPFAM" id="SSF47203">
    <property type="entry name" value="Acyl-CoA dehydrogenase C-terminal domain-like"/>
    <property type="match status" value="1"/>
</dbReference>
<protein>
    <submittedName>
        <fullName evidence="9">Methoxymalonate biosynthesis protein/methoxymalonate biosynthesis protein</fullName>
    </submittedName>
</protein>
<proteinExistence type="inferred from homology"/>
<dbReference type="PANTHER" id="PTHR43884">
    <property type="entry name" value="ACYL-COA DEHYDROGENASE"/>
    <property type="match status" value="1"/>
</dbReference>
<dbReference type="InterPro" id="IPR037069">
    <property type="entry name" value="AcylCoA_DH/ox_N_sf"/>
</dbReference>
<dbReference type="InterPro" id="IPR009075">
    <property type="entry name" value="AcylCo_DH/oxidase_C"/>
</dbReference>
<evidence type="ECO:0000259" key="8">
    <source>
        <dbReference type="Pfam" id="PF02771"/>
    </source>
</evidence>
<gene>
    <name evidence="9" type="ORF">SAMN05216215_102185</name>
</gene>
<dbReference type="CDD" id="cd00567">
    <property type="entry name" value="ACAD"/>
    <property type="match status" value="1"/>
</dbReference>
<dbReference type="InterPro" id="IPR009100">
    <property type="entry name" value="AcylCoA_DH/oxidase_NM_dom_sf"/>
</dbReference>
<comment type="similarity">
    <text evidence="2 5">Belongs to the acyl-CoA dehydrogenase family.</text>
</comment>
<name>A0A1H3HV23_9PSEU</name>
<dbReference type="Proteomes" id="UP000199529">
    <property type="component" value="Unassembled WGS sequence"/>
</dbReference>
<feature type="domain" description="Acyl-CoA dehydrogenase/oxidase N-terminal" evidence="8">
    <location>
        <begin position="6"/>
        <end position="108"/>
    </location>
</feature>
<evidence type="ECO:0000256" key="2">
    <source>
        <dbReference type="ARBA" id="ARBA00009347"/>
    </source>
</evidence>
<keyword evidence="5" id="KW-0560">Oxidoreductase</keyword>
<dbReference type="OrthoDB" id="9802447at2"/>
<evidence type="ECO:0000256" key="4">
    <source>
        <dbReference type="ARBA" id="ARBA00022827"/>
    </source>
</evidence>
<keyword evidence="10" id="KW-1185">Reference proteome</keyword>
<evidence type="ECO:0000259" key="7">
    <source>
        <dbReference type="Pfam" id="PF02770"/>
    </source>
</evidence>
<evidence type="ECO:0000259" key="6">
    <source>
        <dbReference type="Pfam" id="PF00441"/>
    </source>
</evidence>
<dbReference type="PANTHER" id="PTHR43884:SF12">
    <property type="entry name" value="ISOVALERYL-COA DEHYDROGENASE, MITOCHONDRIAL-RELATED"/>
    <property type="match status" value="1"/>
</dbReference>
<dbReference type="Pfam" id="PF02770">
    <property type="entry name" value="Acyl-CoA_dh_M"/>
    <property type="match status" value="1"/>
</dbReference>
<dbReference type="InterPro" id="IPR036250">
    <property type="entry name" value="AcylCo_DH-like_C"/>
</dbReference>
<dbReference type="Gene3D" id="1.10.540.10">
    <property type="entry name" value="Acyl-CoA dehydrogenase/oxidase, N-terminal domain"/>
    <property type="match status" value="1"/>
</dbReference>